<reference evidence="2" key="1">
    <citation type="submission" date="2014-09" db="EMBL/GenBank/DDBJ databases">
        <authorList>
            <person name="Sharma Rahul"/>
            <person name="Thines Marco"/>
        </authorList>
    </citation>
    <scope>NUCLEOTIDE SEQUENCE [LARGE SCALE GENOMIC DNA]</scope>
</reference>
<dbReference type="GeneID" id="36396812"/>
<sequence>MPNNICLDNNTARVKVKGPESENSDEWTIVLYWNDLLHICEDSSSSCIISPNCFWTKAIATLRIS</sequence>
<evidence type="ECO:0000313" key="1">
    <source>
        <dbReference type="EMBL" id="CEG45464.1"/>
    </source>
</evidence>
<proteinExistence type="predicted"/>
<dbReference type="EMBL" id="CCYD01001572">
    <property type="protein sequence ID" value="CEG45464.1"/>
    <property type="molecule type" value="Genomic_DNA"/>
</dbReference>
<dbReference type="Proteomes" id="UP000054928">
    <property type="component" value="Unassembled WGS sequence"/>
</dbReference>
<protein>
    <submittedName>
        <fullName evidence="1">Uncharacterized protein</fullName>
    </submittedName>
</protein>
<keyword evidence="2" id="KW-1185">Reference proteome</keyword>
<evidence type="ECO:0000313" key="2">
    <source>
        <dbReference type="Proteomes" id="UP000054928"/>
    </source>
</evidence>
<dbReference type="AlphaFoldDB" id="A0A0P1ATG0"/>
<organism evidence="1 2">
    <name type="scientific">Plasmopara halstedii</name>
    <name type="common">Downy mildew of sunflower</name>
    <dbReference type="NCBI Taxonomy" id="4781"/>
    <lineage>
        <taxon>Eukaryota</taxon>
        <taxon>Sar</taxon>
        <taxon>Stramenopiles</taxon>
        <taxon>Oomycota</taxon>
        <taxon>Peronosporomycetes</taxon>
        <taxon>Peronosporales</taxon>
        <taxon>Peronosporaceae</taxon>
        <taxon>Plasmopara</taxon>
    </lineage>
</organism>
<dbReference type="RefSeq" id="XP_024581833.1">
    <property type="nucleotide sequence ID" value="XM_024716211.1"/>
</dbReference>
<name>A0A0P1ATG0_PLAHL</name>
<accession>A0A0P1ATG0</accession>